<evidence type="ECO:0000259" key="7">
    <source>
        <dbReference type="PROSITE" id="PS51471"/>
    </source>
</evidence>
<keyword evidence="9" id="KW-1185">Reference proteome</keyword>
<dbReference type="Proteomes" id="UP000242181">
    <property type="component" value="Unassembled WGS sequence"/>
</dbReference>
<evidence type="ECO:0000256" key="4">
    <source>
        <dbReference type="ARBA" id="ARBA00022964"/>
    </source>
</evidence>
<comment type="caution">
    <text evidence="8">The sequence shown here is derived from an EMBL/GenBank/DDBJ whole genome shotgun (WGS) entry which is preliminary data.</text>
</comment>
<dbReference type="InterPro" id="IPR044862">
    <property type="entry name" value="Pro_4_hyd_alph_FE2OG_OXY"/>
</dbReference>
<dbReference type="OrthoDB" id="9783171at2"/>
<dbReference type="GO" id="GO:0071456">
    <property type="term" value="P:cellular response to hypoxia"/>
    <property type="evidence" value="ECO:0007669"/>
    <property type="project" value="TreeGrafter"/>
</dbReference>
<evidence type="ECO:0000256" key="2">
    <source>
        <dbReference type="ARBA" id="ARBA00022723"/>
    </source>
</evidence>
<dbReference type="GO" id="GO:0031418">
    <property type="term" value="F:L-ascorbic acid binding"/>
    <property type="evidence" value="ECO:0007669"/>
    <property type="project" value="UniProtKB-KW"/>
</dbReference>
<keyword evidence="4" id="KW-0223">Dioxygenase</keyword>
<accession>A0A2P7RDH6</accession>
<dbReference type="AlphaFoldDB" id="A0A2P7RDH6"/>
<keyword evidence="6" id="KW-0408">Iron</keyword>
<dbReference type="GO" id="GO:0031543">
    <property type="term" value="F:peptidyl-proline dioxygenase activity"/>
    <property type="evidence" value="ECO:0007669"/>
    <property type="project" value="TreeGrafter"/>
</dbReference>
<name>A0A2P7RDH6_9GAMM</name>
<sequence length="225" mass="26029">MGVHKRSNWRVYHLNTELQLEQTFDEVVDAIAGPGIGIFPRFLDTTRVAALRRDFAALTPWQLTPAGIGRDQAHHTNERIRTDKTRWLEGDSPAQRDYLALMAALQRQMNRQLFMGLKDYECHYARYDEGDFYKKHLDAFRGRGNRRVTTVVYLNEDWRDHDGGELLVYAEKGKEVLHRVRPEAGTLVCFLSEQFPHEVLPARRARLSIAGWFRIDDPVAPAVLL</sequence>
<dbReference type="GO" id="GO:0008198">
    <property type="term" value="F:ferrous iron binding"/>
    <property type="evidence" value="ECO:0007669"/>
    <property type="project" value="TreeGrafter"/>
</dbReference>
<evidence type="ECO:0000256" key="1">
    <source>
        <dbReference type="ARBA" id="ARBA00001961"/>
    </source>
</evidence>
<reference evidence="8 9" key="1">
    <citation type="submission" date="2018-03" db="EMBL/GenBank/DDBJ databases">
        <title>The draft genome of Zobellella taiwanensis JCM 13381.</title>
        <authorList>
            <person name="Liu L."/>
            <person name="Li L."/>
            <person name="Wang T."/>
            <person name="Zhang X."/>
            <person name="Liang L."/>
        </authorList>
    </citation>
    <scope>NUCLEOTIDE SEQUENCE [LARGE SCALE GENOMIC DNA]</scope>
    <source>
        <strain evidence="8 9">JCM 13381</strain>
    </source>
</reference>
<dbReference type="InterPro" id="IPR006620">
    <property type="entry name" value="Pro_4_hyd_alph"/>
</dbReference>
<dbReference type="PANTHER" id="PTHR12907:SF26">
    <property type="entry name" value="HIF PROLYL HYDROXYLASE, ISOFORM C"/>
    <property type="match status" value="1"/>
</dbReference>
<dbReference type="Gene3D" id="2.60.120.620">
    <property type="entry name" value="q2cbj1_9rhob like domain"/>
    <property type="match status" value="1"/>
</dbReference>
<evidence type="ECO:0000256" key="6">
    <source>
        <dbReference type="ARBA" id="ARBA00023004"/>
    </source>
</evidence>
<organism evidence="8 9">
    <name type="scientific">Zobellella taiwanensis</name>
    <dbReference type="NCBI Taxonomy" id="347535"/>
    <lineage>
        <taxon>Bacteria</taxon>
        <taxon>Pseudomonadati</taxon>
        <taxon>Pseudomonadota</taxon>
        <taxon>Gammaproteobacteria</taxon>
        <taxon>Aeromonadales</taxon>
        <taxon>Aeromonadaceae</taxon>
        <taxon>Zobellella</taxon>
    </lineage>
</organism>
<evidence type="ECO:0000313" key="9">
    <source>
        <dbReference type="Proteomes" id="UP000242181"/>
    </source>
</evidence>
<evidence type="ECO:0000313" key="8">
    <source>
        <dbReference type="EMBL" id="PSJ48286.1"/>
    </source>
</evidence>
<dbReference type="PANTHER" id="PTHR12907">
    <property type="entry name" value="EGL NINE HOMOLOG-RELATED"/>
    <property type="match status" value="1"/>
</dbReference>
<comment type="cofactor">
    <cofactor evidence="1">
        <name>L-ascorbate</name>
        <dbReference type="ChEBI" id="CHEBI:38290"/>
    </cofactor>
</comment>
<keyword evidence="2" id="KW-0479">Metal-binding</keyword>
<keyword evidence="5" id="KW-0560">Oxidoreductase</keyword>
<keyword evidence="3" id="KW-0847">Vitamin C</keyword>
<feature type="domain" description="Fe2OG dioxygenase" evidence="7">
    <location>
        <begin position="118"/>
        <end position="215"/>
    </location>
</feature>
<gene>
    <name evidence="8" type="ORF">C7I36_00215</name>
</gene>
<dbReference type="InterPro" id="IPR005123">
    <property type="entry name" value="Oxoglu/Fe-dep_dioxygenase_dom"/>
</dbReference>
<proteinExistence type="predicted"/>
<evidence type="ECO:0000256" key="5">
    <source>
        <dbReference type="ARBA" id="ARBA00023002"/>
    </source>
</evidence>
<dbReference type="EMBL" id="PXYH01000001">
    <property type="protein sequence ID" value="PSJ48286.1"/>
    <property type="molecule type" value="Genomic_DNA"/>
</dbReference>
<dbReference type="PROSITE" id="PS51471">
    <property type="entry name" value="FE2OG_OXY"/>
    <property type="match status" value="1"/>
</dbReference>
<evidence type="ECO:0000256" key="3">
    <source>
        <dbReference type="ARBA" id="ARBA00022896"/>
    </source>
</evidence>
<dbReference type="Pfam" id="PF13640">
    <property type="entry name" value="2OG-FeII_Oxy_3"/>
    <property type="match status" value="1"/>
</dbReference>
<dbReference type="SMART" id="SM00702">
    <property type="entry name" value="P4Hc"/>
    <property type="match status" value="1"/>
</dbReference>
<dbReference type="InterPro" id="IPR051559">
    <property type="entry name" value="HIF_prolyl_hydroxylases"/>
</dbReference>
<protein>
    <submittedName>
        <fullName evidence="8">Proline hydroxylase</fullName>
    </submittedName>
</protein>